<evidence type="ECO:0008006" key="3">
    <source>
        <dbReference type="Google" id="ProtNLM"/>
    </source>
</evidence>
<evidence type="ECO:0000313" key="2">
    <source>
        <dbReference type="Proteomes" id="UP000006044"/>
    </source>
</evidence>
<dbReference type="SUPFAM" id="SSF48452">
    <property type="entry name" value="TPR-like"/>
    <property type="match status" value="1"/>
</dbReference>
<dbReference type="eggNOG" id="COG2885">
    <property type="taxonomic scope" value="Bacteria"/>
</dbReference>
<sequence>MRAMKRYIVFLPVFVWAIFFAGAEVKVENASIHRSGDSIRVSFKILVPSGTVASDYVQRLIPVIENGVDSLALDEIEIIGKRKQKLRRREAVLSGKTYEVPFYQTVDGGELQYDCVLPYEKWMGRAPVDLSLLCEREGCCKVEPLPGIFLCSDVKLRPPYVPSVQPVALIPSVAERLAEVEKVLFPMAEYEPYSDSMTVWRDRGALKVYFPLDKSDLRRDYRNNDVTLGRIVDILRQIYADDRSDVGKILIVGFASPEGPLGRNTRLAGTRAEVLKEYVNSYLELPDSLYEVANGGEAWGELRDRVEESTFDCRDEMLDIIDHTADLGRREWLLRRLDGGEPFKELLRSVFSDQRNSGYMRVYYTSEPDYNAIKINQAQGMIAEGDFDGAVSLLRPIREDKRCLNTLATAYYRLGDKATALDLFKQAAAMGDKVAIQNLENIENDY</sequence>
<gene>
    <name evidence="1" type="ORF">HMPREF9448_00922</name>
</gene>
<comment type="caution">
    <text evidence="1">The sequence shown here is derived from an EMBL/GenBank/DDBJ whole genome shotgun (WGS) entry which is preliminary data.</text>
</comment>
<reference evidence="1 2" key="1">
    <citation type="submission" date="2012-08" db="EMBL/GenBank/DDBJ databases">
        <title>The Genome Sequence of Barnesiella intestinihominis YIT 11860.</title>
        <authorList>
            <consortium name="The Broad Institute Genome Sequencing Platform"/>
            <person name="Earl A."/>
            <person name="Ward D."/>
            <person name="Feldgarden M."/>
            <person name="Gevers D."/>
            <person name="Morotomi M."/>
            <person name="Walker B."/>
            <person name="Young S.K."/>
            <person name="Zeng Q."/>
            <person name="Gargeya S."/>
            <person name="Fitzgerald M."/>
            <person name="Haas B."/>
            <person name="Abouelleil A."/>
            <person name="Alvarado L."/>
            <person name="Arachchi H.M."/>
            <person name="Berlin A.M."/>
            <person name="Chapman S.B."/>
            <person name="Goldberg J."/>
            <person name="Griggs A."/>
            <person name="Gujja S."/>
            <person name="Hansen M."/>
            <person name="Howarth C."/>
            <person name="Imamovic A."/>
            <person name="Larimer J."/>
            <person name="McCowen C."/>
            <person name="Montmayeur A."/>
            <person name="Murphy C."/>
            <person name="Neiman D."/>
            <person name="Pearson M."/>
            <person name="Priest M."/>
            <person name="Roberts A."/>
            <person name="Saif S."/>
            <person name="Shea T."/>
            <person name="Sisk P."/>
            <person name="Sykes S."/>
            <person name="Wortman J."/>
            <person name="Nusbaum C."/>
            <person name="Birren B."/>
        </authorList>
    </citation>
    <scope>NUCLEOTIDE SEQUENCE [LARGE SCALE GENOMIC DNA]</scope>
    <source>
        <strain evidence="1 2">YIT 11860</strain>
    </source>
</reference>
<dbReference type="STRING" id="742726.HMPREF9448_00922"/>
<dbReference type="HOGENOM" id="CLU_026852_1_0_10"/>
<dbReference type="Proteomes" id="UP000006044">
    <property type="component" value="Unassembled WGS sequence"/>
</dbReference>
<dbReference type="InterPro" id="IPR036737">
    <property type="entry name" value="OmpA-like_sf"/>
</dbReference>
<dbReference type="SUPFAM" id="SSF103088">
    <property type="entry name" value="OmpA-like"/>
    <property type="match status" value="1"/>
</dbReference>
<dbReference type="EMBL" id="ADLE01000007">
    <property type="protein sequence ID" value="EJZ65191.1"/>
    <property type="molecule type" value="Genomic_DNA"/>
</dbReference>
<dbReference type="InterPro" id="IPR011990">
    <property type="entry name" value="TPR-like_helical_dom_sf"/>
</dbReference>
<dbReference type="AlphaFoldDB" id="K0X422"/>
<accession>K0X422</accession>
<proteinExistence type="predicted"/>
<organism evidence="1 2">
    <name type="scientific">Barnesiella intestinihominis YIT 11860</name>
    <dbReference type="NCBI Taxonomy" id="742726"/>
    <lineage>
        <taxon>Bacteria</taxon>
        <taxon>Pseudomonadati</taxon>
        <taxon>Bacteroidota</taxon>
        <taxon>Bacteroidia</taxon>
        <taxon>Bacteroidales</taxon>
        <taxon>Barnesiellaceae</taxon>
        <taxon>Barnesiella</taxon>
    </lineage>
</organism>
<name>K0X422_9BACT</name>
<keyword evidence="2" id="KW-1185">Reference proteome</keyword>
<evidence type="ECO:0000313" key="1">
    <source>
        <dbReference type="EMBL" id="EJZ65191.1"/>
    </source>
</evidence>
<protein>
    <recommendedName>
        <fullName evidence="3">DUF3868 domain-containing protein</fullName>
    </recommendedName>
</protein>
<dbReference type="Gene3D" id="1.25.40.10">
    <property type="entry name" value="Tetratricopeptide repeat domain"/>
    <property type="match status" value="1"/>
</dbReference>
<dbReference type="Gene3D" id="3.30.1330.60">
    <property type="entry name" value="OmpA-like domain"/>
    <property type="match status" value="1"/>
</dbReference>